<dbReference type="SUPFAM" id="SSF52172">
    <property type="entry name" value="CheY-like"/>
    <property type="match status" value="1"/>
</dbReference>
<comment type="caution">
    <text evidence="6">Lacks conserved residue(s) required for the propagation of feature annotation.</text>
</comment>
<feature type="domain" description="OmpR/PhoB-type" evidence="9">
    <location>
        <begin position="131"/>
        <end position="231"/>
    </location>
</feature>
<evidence type="ECO:0000256" key="3">
    <source>
        <dbReference type="ARBA" id="ARBA00023015"/>
    </source>
</evidence>
<dbReference type="EMBL" id="JBHSAB010000010">
    <property type="protein sequence ID" value="MFC3908690.1"/>
    <property type="molecule type" value="Genomic_DNA"/>
</dbReference>
<dbReference type="Pfam" id="PF00486">
    <property type="entry name" value="Trans_reg_C"/>
    <property type="match status" value="1"/>
</dbReference>
<evidence type="ECO:0000256" key="7">
    <source>
        <dbReference type="PROSITE-ProRule" id="PRU01091"/>
    </source>
</evidence>
<evidence type="ECO:0000256" key="2">
    <source>
        <dbReference type="ARBA" id="ARBA00023012"/>
    </source>
</evidence>
<dbReference type="PROSITE" id="PS51755">
    <property type="entry name" value="OMPR_PHOB"/>
    <property type="match status" value="1"/>
</dbReference>
<dbReference type="Proteomes" id="UP001595758">
    <property type="component" value="Unassembled WGS sequence"/>
</dbReference>
<protein>
    <submittedName>
        <fullName evidence="10">Winged helix-turn-helix domain-containing protein</fullName>
    </submittedName>
</protein>
<evidence type="ECO:0000256" key="4">
    <source>
        <dbReference type="ARBA" id="ARBA00023125"/>
    </source>
</evidence>
<evidence type="ECO:0000313" key="10">
    <source>
        <dbReference type="EMBL" id="MFC3908690.1"/>
    </source>
</evidence>
<keyword evidence="5" id="KW-0804">Transcription</keyword>
<comment type="caution">
    <text evidence="10">The sequence shown here is derived from an EMBL/GenBank/DDBJ whole genome shotgun (WGS) entry which is preliminary data.</text>
</comment>
<evidence type="ECO:0000256" key="6">
    <source>
        <dbReference type="PROSITE-ProRule" id="PRU00169"/>
    </source>
</evidence>
<name>A0ABV8CF85_9GAMM</name>
<dbReference type="InterPro" id="IPR011006">
    <property type="entry name" value="CheY-like_superfamily"/>
</dbReference>
<evidence type="ECO:0000256" key="1">
    <source>
        <dbReference type="ARBA" id="ARBA00022553"/>
    </source>
</evidence>
<keyword evidence="11" id="KW-1185">Reference proteome</keyword>
<dbReference type="InterPro" id="IPR039420">
    <property type="entry name" value="WalR-like"/>
</dbReference>
<proteinExistence type="predicted"/>
<sequence length="242" mass="27935">MPSHQKYLFIVDDAPVAHSLLDYFSKFNLGIIQFETLSQLQEEQRMPAAVLIHCSFIENNITLLNDFYHCYQVPLIILGNDYDEKQCVDALEAGADDFVVKPLHPRELHARISAISRRVQRFMEESAEYSRDVLSFANWKLYPSSRQVFDLNNNELPLSTGEYDLLLAFVKQPHRILGREFLLQITKSSELNPFDRRIDVQVSRLRQKIEMNAGHPELIKTIRNGGYMLTCDVTSGKEENKG</sequence>
<reference evidence="11" key="1">
    <citation type="journal article" date="2019" name="Int. J. Syst. Evol. Microbiol.">
        <title>The Global Catalogue of Microorganisms (GCM) 10K type strain sequencing project: providing services to taxonomists for standard genome sequencing and annotation.</title>
        <authorList>
            <consortium name="The Broad Institute Genomics Platform"/>
            <consortium name="The Broad Institute Genome Sequencing Center for Infectious Disease"/>
            <person name="Wu L."/>
            <person name="Ma J."/>
        </authorList>
    </citation>
    <scope>NUCLEOTIDE SEQUENCE [LARGE SCALE GENOMIC DNA]</scope>
    <source>
        <strain evidence="11">CCUG 59858</strain>
    </source>
</reference>
<dbReference type="SMART" id="SM00862">
    <property type="entry name" value="Trans_reg_C"/>
    <property type="match status" value="1"/>
</dbReference>
<dbReference type="RefSeq" id="WP_382342202.1">
    <property type="nucleotide sequence ID" value="NZ_JBHSAB010000010.1"/>
</dbReference>
<dbReference type="CDD" id="cd00383">
    <property type="entry name" value="trans_reg_C"/>
    <property type="match status" value="1"/>
</dbReference>
<dbReference type="InterPro" id="IPR001789">
    <property type="entry name" value="Sig_transdc_resp-reg_receiver"/>
</dbReference>
<feature type="DNA-binding region" description="OmpR/PhoB-type" evidence="7">
    <location>
        <begin position="131"/>
        <end position="231"/>
    </location>
</feature>
<organism evidence="10 11">
    <name type="scientific">Legionella dresdenensis</name>
    <dbReference type="NCBI Taxonomy" id="450200"/>
    <lineage>
        <taxon>Bacteria</taxon>
        <taxon>Pseudomonadati</taxon>
        <taxon>Pseudomonadota</taxon>
        <taxon>Gammaproteobacteria</taxon>
        <taxon>Legionellales</taxon>
        <taxon>Legionellaceae</taxon>
        <taxon>Legionella</taxon>
    </lineage>
</organism>
<dbReference type="InterPro" id="IPR001867">
    <property type="entry name" value="OmpR/PhoB-type_DNA-bd"/>
</dbReference>
<evidence type="ECO:0000259" key="8">
    <source>
        <dbReference type="PROSITE" id="PS50110"/>
    </source>
</evidence>
<accession>A0ABV8CF85</accession>
<evidence type="ECO:0000256" key="5">
    <source>
        <dbReference type="ARBA" id="ARBA00023163"/>
    </source>
</evidence>
<keyword evidence="3" id="KW-0805">Transcription regulation</keyword>
<keyword evidence="4 7" id="KW-0238">DNA-binding</keyword>
<dbReference type="InterPro" id="IPR016032">
    <property type="entry name" value="Sig_transdc_resp-reg_C-effctor"/>
</dbReference>
<dbReference type="PANTHER" id="PTHR48111">
    <property type="entry name" value="REGULATOR OF RPOS"/>
    <property type="match status" value="1"/>
</dbReference>
<dbReference type="Gene3D" id="6.10.250.690">
    <property type="match status" value="1"/>
</dbReference>
<dbReference type="SMART" id="SM00448">
    <property type="entry name" value="REC"/>
    <property type="match status" value="1"/>
</dbReference>
<dbReference type="SUPFAM" id="SSF46894">
    <property type="entry name" value="C-terminal effector domain of the bipartite response regulators"/>
    <property type="match status" value="1"/>
</dbReference>
<keyword evidence="2" id="KW-0902">Two-component regulatory system</keyword>
<evidence type="ECO:0000259" key="9">
    <source>
        <dbReference type="PROSITE" id="PS51755"/>
    </source>
</evidence>
<feature type="domain" description="Response regulatory" evidence="8">
    <location>
        <begin position="6"/>
        <end position="116"/>
    </location>
</feature>
<dbReference type="Gene3D" id="1.10.10.10">
    <property type="entry name" value="Winged helix-like DNA-binding domain superfamily/Winged helix DNA-binding domain"/>
    <property type="match status" value="1"/>
</dbReference>
<dbReference type="PANTHER" id="PTHR48111:SF4">
    <property type="entry name" value="DNA-BINDING DUAL TRANSCRIPTIONAL REGULATOR OMPR"/>
    <property type="match status" value="1"/>
</dbReference>
<gene>
    <name evidence="10" type="ORF">ACFORL_06315</name>
</gene>
<dbReference type="InterPro" id="IPR036388">
    <property type="entry name" value="WH-like_DNA-bd_sf"/>
</dbReference>
<keyword evidence="1" id="KW-0597">Phosphoprotein</keyword>
<evidence type="ECO:0000313" key="11">
    <source>
        <dbReference type="Proteomes" id="UP001595758"/>
    </source>
</evidence>
<dbReference type="PROSITE" id="PS50110">
    <property type="entry name" value="RESPONSE_REGULATORY"/>
    <property type="match status" value="1"/>
</dbReference>